<dbReference type="InterPro" id="IPR050471">
    <property type="entry name" value="AB_hydrolase"/>
</dbReference>
<dbReference type="EMBL" id="DWWM01000002">
    <property type="protein sequence ID" value="HJC35597.1"/>
    <property type="molecule type" value="Genomic_DNA"/>
</dbReference>
<dbReference type="GO" id="GO:0016787">
    <property type="term" value="F:hydrolase activity"/>
    <property type="evidence" value="ECO:0007669"/>
    <property type="project" value="UniProtKB-KW"/>
</dbReference>
<dbReference type="Pfam" id="PF00561">
    <property type="entry name" value="Abhydrolase_1"/>
    <property type="match status" value="1"/>
</dbReference>
<keyword evidence="2" id="KW-0378">Hydrolase</keyword>
<organism evidence="2 3">
    <name type="scientific">Candidatus Merdibacter merdavium</name>
    <dbReference type="NCBI Taxonomy" id="2838692"/>
    <lineage>
        <taxon>Bacteria</taxon>
        <taxon>Bacillati</taxon>
        <taxon>Bacillota</taxon>
        <taxon>Erysipelotrichia</taxon>
        <taxon>Erysipelotrichales</taxon>
        <taxon>Erysipelotrichaceae</taxon>
        <taxon>Merdibacter</taxon>
    </lineage>
</organism>
<evidence type="ECO:0000259" key="1">
    <source>
        <dbReference type="Pfam" id="PF00561"/>
    </source>
</evidence>
<dbReference type="InterPro" id="IPR029058">
    <property type="entry name" value="AB_hydrolase_fold"/>
</dbReference>
<accession>A0A9D2NNP0</accession>
<dbReference type="Gene3D" id="3.40.50.1820">
    <property type="entry name" value="alpha/beta hydrolase"/>
    <property type="match status" value="1"/>
</dbReference>
<reference evidence="2" key="2">
    <citation type="submission" date="2021-04" db="EMBL/GenBank/DDBJ databases">
        <authorList>
            <person name="Gilroy R."/>
        </authorList>
    </citation>
    <scope>NUCLEOTIDE SEQUENCE</scope>
    <source>
        <strain evidence="2">CHK187-11901</strain>
    </source>
</reference>
<name>A0A9D2NNP0_9FIRM</name>
<evidence type="ECO:0000313" key="2">
    <source>
        <dbReference type="EMBL" id="HJC35597.1"/>
    </source>
</evidence>
<dbReference type="AlphaFoldDB" id="A0A9D2NNP0"/>
<sequence>MAFIHVNGVDLYYEVHGMGSPLVMLHGNGEDHTTFDTLCAALQDRFQVYLFDTRGHGQSTPVREYHYSDMAQDMTEALFQLFEEPVNLLGFSDGGIIALFLAIWYPQLVRRMILCGANYYPGGIKEEGRREMREEYERSGNPLMTLMLEEPLLTQADLSRVQCPTCVLAGQYDIIEEAHTREMAACIPDSHLFILDHEDHTSYVAGNDMLAGLCDEFFEVRR</sequence>
<comment type="caution">
    <text evidence="2">The sequence shown here is derived from an EMBL/GenBank/DDBJ whole genome shotgun (WGS) entry which is preliminary data.</text>
</comment>
<feature type="domain" description="AB hydrolase-1" evidence="1">
    <location>
        <begin position="21"/>
        <end position="117"/>
    </location>
</feature>
<reference evidence="2" key="1">
    <citation type="journal article" date="2021" name="PeerJ">
        <title>Extensive microbial diversity within the chicken gut microbiome revealed by metagenomics and culture.</title>
        <authorList>
            <person name="Gilroy R."/>
            <person name="Ravi A."/>
            <person name="Getino M."/>
            <person name="Pursley I."/>
            <person name="Horton D.L."/>
            <person name="Alikhan N.F."/>
            <person name="Baker D."/>
            <person name="Gharbi K."/>
            <person name="Hall N."/>
            <person name="Watson M."/>
            <person name="Adriaenssens E.M."/>
            <person name="Foster-Nyarko E."/>
            <person name="Jarju S."/>
            <person name="Secka A."/>
            <person name="Antonio M."/>
            <person name="Oren A."/>
            <person name="Chaudhuri R.R."/>
            <person name="La Ragione R."/>
            <person name="Hildebrand F."/>
            <person name="Pallen M.J."/>
        </authorList>
    </citation>
    <scope>NUCLEOTIDE SEQUENCE</scope>
    <source>
        <strain evidence="2">CHK187-11901</strain>
    </source>
</reference>
<proteinExistence type="predicted"/>
<dbReference type="SUPFAM" id="SSF53474">
    <property type="entry name" value="alpha/beta-Hydrolases"/>
    <property type="match status" value="1"/>
</dbReference>
<gene>
    <name evidence="2" type="ORF">H9702_00495</name>
</gene>
<dbReference type="InterPro" id="IPR000073">
    <property type="entry name" value="AB_hydrolase_1"/>
</dbReference>
<evidence type="ECO:0000313" key="3">
    <source>
        <dbReference type="Proteomes" id="UP000823896"/>
    </source>
</evidence>
<dbReference type="PANTHER" id="PTHR43433:SF5">
    <property type="entry name" value="AB HYDROLASE-1 DOMAIN-CONTAINING PROTEIN"/>
    <property type="match status" value="1"/>
</dbReference>
<dbReference type="Proteomes" id="UP000823896">
    <property type="component" value="Unassembled WGS sequence"/>
</dbReference>
<dbReference type="PANTHER" id="PTHR43433">
    <property type="entry name" value="HYDROLASE, ALPHA/BETA FOLD FAMILY PROTEIN"/>
    <property type="match status" value="1"/>
</dbReference>
<protein>
    <submittedName>
        <fullName evidence="2">Alpha/beta hydrolase</fullName>
    </submittedName>
</protein>
<dbReference type="PRINTS" id="PR00111">
    <property type="entry name" value="ABHYDROLASE"/>
</dbReference>